<comment type="caution">
    <text evidence="7">The sequence shown here is derived from an EMBL/GenBank/DDBJ whole genome shotgun (WGS) entry which is preliminary data.</text>
</comment>
<keyword evidence="2 5" id="KW-0812">Transmembrane</keyword>
<dbReference type="RefSeq" id="WP_094547842.1">
    <property type="nucleotide sequence ID" value="NZ_MQWB01000001.1"/>
</dbReference>
<dbReference type="AlphaFoldDB" id="A0A259TZJ1"/>
<evidence type="ECO:0000256" key="1">
    <source>
        <dbReference type="ARBA" id="ARBA00004141"/>
    </source>
</evidence>
<sequence length="175" mass="18796">MSAPATVSDPSLATRTRSVLVRRAAAFVLDVAFALVVALLFAIPDVAKERFFGFGLLLGGLYLLFRDGLPLAALSGRSIGKRMLWLLPIRLGGTTMDLKTSAKRNWTVALMLLFPGLANLALGYRQIVLAGNIGVNDALLGLFALLLLVEIVLVLVDPVARRIGDRLAETRVIEG</sequence>
<dbReference type="InterPro" id="IPR010432">
    <property type="entry name" value="RDD"/>
</dbReference>
<reference evidence="7 8" key="1">
    <citation type="submission" date="2016-11" db="EMBL/GenBank/DDBJ databases">
        <title>Study of marine rhodopsin-containing bacteria.</title>
        <authorList>
            <person name="Yoshizawa S."/>
            <person name="Kumagai Y."/>
            <person name="Kogure K."/>
        </authorList>
    </citation>
    <scope>NUCLEOTIDE SEQUENCE [LARGE SCALE GENOMIC DNA]</scope>
    <source>
        <strain evidence="7 8">SG-29</strain>
    </source>
</reference>
<proteinExistence type="predicted"/>
<keyword evidence="3 5" id="KW-1133">Transmembrane helix</keyword>
<evidence type="ECO:0000313" key="7">
    <source>
        <dbReference type="EMBL" id="OZC02998.1"/>
    </source>
</evidence>
<dbReference type="GO" id="GO:0016020">
    <property type="term" value="C:membrane"/>
    <property type="evidence" value="ECO:0007669"/>
    <property type="project" value="UniProtKB-SubCell"/>
</dbReference>
<evidence type="ECO:0000259" key="6">
    <source>
        <dbReference type="Pfam" id="PF06271"/>
    </source>
</evidence>
<dbReference type="OrthoDB" id="1494866at2"/>
<feature type="domain" description="RDD" evidence="6">
    <location>
        <begin position="20"/>
        <end position="168"/>
    </location>
</feature>
<evidence type="ECO:0000256" key="4">
    <source>
        <dbReference type="ARBA" id="ARBA00023136"/>
    </source>
</evidence>
<accession>A0A259TZJ1</accession>
<feature type="transmembrane region" description="Helical" evidence="5">
    <location>
        <begin position="24"/>
        <end position="44"/>
    </location>
</feature>
<keyword evidence="4 5" id="KW-0472">Membrane</keyword>
<keyword evidence="8" id="KW-1185">Reference proteome</keyword>
<dbReference type="Proteomes" id="UP000216446">
    <property type="component" value="Unassembled WGS sequence"/>
</dbReference>
<name>A0A259TZJ1_9BACT</name>
<protein>
    <recommendedName>
        <fullName evidence="6">RDD domain-containing protein</fullName>
    </recommendedName>
</protein>
<comment type="subcellular location">
    <subcellularLocation>
        <location evidence="1">Membrane</location>
        <topology evidence="1">Multi-pass membrane protein</topology>
    </subcellularLocation>
</comment>
<gene>
    <name evidence="7" type="ORF">BSZ36_08450</name>
</gene>
<feature type="transmembrane region" description="Helical" evidence="5">
    <location>
        <begin position="106"/>
        <end position="127"/>
    </location>
</feature>
<dbReference type="InParanoid" id="A0A259TZJ1"/>
<feature type="transmembrane region" description="Helical" evidence="5">
    <location>
        <begin position="50"/>
        <end position="74"/>
    </location>
</feature>
<organism evidence="7 8">
    <name type="scientific">Rubricoccus marinus</name>
    <dbReference type="NCBI Taxonomy" id="716817"/>
    <lineage>
        <taxon>Bacteria</taxon>
        <taxon>Pseudomonadati</taxon>
        <taxon>Rhodothermota</taxon>
        <taxon>Rhodothermia</taxon>
        <taxon>Rhodothermales</taxon>
        <taxon>Rubricoccaceae</taxon>
        <taxon>Rubricoccus</taxon>
    </lineage>
</organism>
<dbReference type="EMBL" id="MQWB01000001">
    <property type="protein sequence ID" value="OZC02998.1"/>
    <property type="molecule type" value="Genomic_DNA"/>
</dbReference>
<evidence type="ECO:0000256" key="3">
    <source>
        <dbReference type="ARBA" id="ARBA00022989"/>
    </source>
</evidence>
<evidence type="ECO:0000313" key="8">
    <source>
        <dbReference type="Proteomes" id="UP000216446"/>
    </source>
</evidence>
<evidence type="ECO:0000256" key="2">
    <source>
        <dbReference type="ARBA" id="ARBA00022692"/>
    </source>
</evidence>
<dbReference type="Pfam" id="PF06271">
    <property type="entry name" value="RDD"/>
    <property type="match status" value="1"/>
</dbReference>
<feature type="transmembrane region" description="Helical" evidence="5">
    <location>
        <begin position="139"/>
        <end position="156"/>
    </location>
</feature>
<evidence type="ECO:0000256" key="5">
    <source>
        <dbReference type="SAM" id="Phobius"/>
    </source>
</evidence>